<proteinExistence type="predicted"/>
<dbReference type="Proteomes" id="UP001328107">
    <property type="component" value="Unassembled WGS sequence"/>
</dbReference>
<keyword evidence="2" id="KW-1185">Reference proteome</keyword>
<comment type="caution">
    <text evidence="1">The sequence shown here is derived from an EMBL/GenBank/DDBJ whole genome shotgun (WGS) entry which is preliminary data.</text>
</comment>
<accession>A0AAN5CE71</accession>
<reference evidence="2" key="1">
    <citation type="submission" date="2022-10" db="EMBL/GenBank/DDBJ databases">
        <title>Genome assembly of Pristionchus species.</title>
        <authorList>
            <person name="Yoshida K."/>
            <person name="Sommer R.J."/>
        </authorList>
    </citation>
    <scope>NUCLEOTIDE SEQUENCE [LARGE SCALE GENOMIC DNA]</scope>
    <source>
        <strain evidence="2">RS5460</strain>
    </source>
</reference>
<feature type="non-terminal residue" evidence="1">
    <location>
        <position position="1"/>
    </location>
</feature>
<organism evidence="1 2">
    <name type="scientific">Pristionchus mayeri</name>
    <dbReference type="NCBI Taxonomy" id="1317129"/>
    <lineage>
        <taxon>Eukaryota</taxon>
        <taxon>Metazoa</taxon>
        <taxon>Ecdysozoa</taxon>
        <taxon>Nematoda</taxon>
        <taxon>Chromadorea</taxon>
        <taxon>Rhabditida</taxon>
        <taxon>Rhabditina</taxon>
        <taxon>Diplogasteromorpha</taxon>
        <taxon>Diplogasteroidea</taxon>
        <taxon>Neodiplogasteridae</taxon>
        <taxon>Pristionchus</taxon>
    </lineage>
</organism>
<evidence type="ECO:0000313" key="1">
    <source>
        <dbReference type="EMBL" id="GMR40337.1"/>
    </source>
</evidence>
<gene>
    <name evidence="1" type="ORF">PMAYCL1PPCAC_10532</name>
</gene>
<evidence type="ECO:0000313" key="2">
    <source>
        <dbReference type="Proteomes" id="UP001328107"/>
    </source>
</evidence>
<sequence>VADADTPRNAEGGGYCGGLLRCSFFTFAFDFILYNFAHHLNVIFSALLGYQPLLVEYNSTRTGMILGMVGTVIKEVRRLESDERKAIEDLARAMNDIQVFVVNSLARGLPIDQVGDLYEGITLEALRIAR</sequence>
<protein>
    <submittedName>
        <fullName evidence="1">Uncharacterized protein</fullName>
    </submittedName>
</protein>
<dbReference type="AlphaFoldDB" id="A0AAN5CE71"/>
<dbReference type="EMBL" id="BTRK01000003">
    <property type="protein sequence ID" value="GMR40337.1"/>
    <property type="molecule type" value="Genomic_DNA"/>
</dbReference>
<name>A0AAN5CE71_9BILA</name>